<evidence type="ECO:0000313" key="2">
    <source>
        <dbReference type="Proteomes" id="UP000305778"/>
    </source>
</evidence>
<dbReference type="RefSeq" id="WP_136723829.1">
    <property type="nucleotide sequence ID" value="NZ_SUMC01000010.1"/>
</dbReference>
<dbReference type="Proteomes" id="UP000305778">
    <property type="component" value="Unassembled WGS sequence"/>
</dbReference>
<proteinExistence type="predicted"/>
<name>A0A4U0SRP9_9ACTN</name>
<dbReference type="AlphaFoldDB" id="A0A4U0SRP9"/>
<evidence type="ECO:0000313" key="1">
    <source>
        <dbReference type="EMBL" id="TKA11011.1"/>
    </source>
</evidence>
<evidence type="ECO:0008006" key="3">
    <source>
        <dbReference type="Google" id="ProtNLM"/>
    </source>
</evidence>
<reference evidence="1 2" key="1">
    <citation type="submission" date="2019-04" db="EMBL/GenBank/DDBJ databases">
        <title>Streptomyces oryziradicis sp. nov., a novel actinomycete isolated from rhizosphere soil of rice (Oryza sativa L.).</title>
        <authorList>
            <person name="Li C."/>
        </authorList>
    </citation>
    <scope>NUCLEOTIDE SEQUENCE [LARGE SCALE GENOMIC DNA]</scope>
    <source>
        <strain evidence="1 2">NEAU-C40</strain>
    </source>
</reference>
<gene>
    <name evidence="1" type="ORF">FCI23_13700</name>
</gene>
<comment type="caution">
    <text evidence="1">The sequence shown here is derived from an EMBL/GenBank/DDBJ whole genome shotgun (WGS) entry which is preliminary data.</text>
</comment>
<keyword evidence="2" id="KW-1185">Reference proteome</keyword>
<organism evidence="1 2">
    <name type="scientific">Actinacidiphila oryziradicis</name>
    <dbReference type="NCBI Taxonomy" id="2571141"/>
    <lineage>
        <taxon>Bacteria</taxon>
        <taxon>Bacillati</taxon>
        <taxon>Actinomycetota</taxon>
        <taxon>Actinomycetes</taxon>
        <taxon>Kitasatosporales</taxon>
        <taxon>Streptomycetaceae</taxon>
        <taxon>Actinacidiphila</taxon>
    </lineage>
</organism>
<sequence>MNDRHLQEARLLVRQAADQLTEDAQAMTAASAEALVAGRATRVGDLRLAVLAAWCAGASREALARDARVKTGLIEEWIAANDLGQTLARKPLTLQ</sequence>
<accession>A0A4U0SRP9</accession>
<dbReference type="OrthoDB" id="4247111at2"/>
<dbReference type="EMBL" id="SUMC01000010">
    <property type="protein sequence ID" value="TKA11011.1"/>
    <property type="molecule type" value="Genomic_DNA"/>
</dbReference>
<protein>
    <recommendedName>
        <fullName evidence="3">DUF222 domain-containing protein</fullName>
    </recommendedName>
</protein>